<protein>
    <submittedName>
        <fullName evidence="1">Uncharacterized protein</fullName>
    </submittedName>
</protein>
<accession>A0AC61DAS5</accession>
<dbReference type="Proteomes" id="UP000224460">
    <property type="component" value="Unassembled WGS sequence"/>
</dbReference>
<keyword evidence="2" id="KW-1185">Reference proteome</keyword>
<name>A0AC61DAS5_9FIRM</name>
<comment type="caution">
    <text evidence="1">The sequence shown here is derived from an EMBL/GenBank/DDBJ whole genome shotgun (WGS) entry which is preliminary data.</text>
</comment>
<organism evidence="1 2">
    <name type="scientific">Sporanaerobium hydrogeniformans</name>
    <dbReference type="NCBI Taxonomy" id="3072179"/>
    <lineage>
        <taxon>Bacteria</taxon>
        <taxon>Bacillati</taxon>
        <taxon>Bacillota</taxon>
        <taxon>Clostridia</taxon>
        <taxon>Lachnospirales</taxon>
        <taxon>Lachnospiraceae</taxon>
        <taxon>Sporanaerobium</taxon>
    </lineage>
</organism>
<evidence type="ECO:0000313" key="1">
    <source>
        <dbReference type="EMBL" id="PHV69880.1"/>
    </source>
</evidence>
<proteinExistence type="predicted"/>
<gene>
    <name evidence="1" type="ORF">CS063_13665</name>
</gene>
<sequence>MKNEYNYSILSLVVLLLGLIACILCLLFPHLTVEAQSVLIIFGICFITIGISSYTSHHKKYIKMSCLKNGTVPILGHWHYAPHSSPLINELIKEKKVTAIYTTVLTLFLAFTFAFIIYLTNEAYSIPLSIALSALSLLASIALFIFLPRYYDTLLNQPAEVIFGEDCFCFLDELFCLQKSIYLLGDVRIDYSDECSLQFLYGSPEVTPTPSYQISIPIPPKEMETAQSIQSYYLDLITWIPPEN</sequence>
<evidence type="ECO:0000313" key="2">
    <source>
        <dbReference type="Proteomes" id="UP000224460"/>
    </source>
</evidence>
<dbReference type="EMBL" id="PEDL01000017">
    <property type="protein sequence ID" value="PHV69880.1"/>
    <property type="molecule type" value="Genomic_DNA"/>
</dbReference>
<reference evidence="1" key="1">
    <citation type="submission" date="2017-10" db="EMBL/GenBank/DDBJ databases">
        <title>Genome sequence of cellulolytic Lachnospiraceae bacterium XHS1971 isolated from hotspring sediment.</title>
        <authorList>
            <person name="Vasudevan G."/>
            <person name="Joshi A.J."/>
            <person name="Hivarkar S."/>
            <person name="Lanjekar V.B."/>
            <person name="Dhakephalkar P.K."/>
            <person name="Dagar S."/>
        </authorList>
    </citation>
    <scope>NUCLEOTIDE SEQUENCE</scope>
    <source>
        <strain evidence="1">XHS1971</strain>
    </source>
</reference>